<dbReference type="PANTHER" id="PTHR47221">
    <property type="entry name" value="FIBRINOGEN ALPHA CHAIN"/>
    <property type="match status" value="1"/>
</dbReference>
<dbReference type="SMART" id="SM01212">
    <property type="entry name" value="Fib_alpha"/>
    <property type="match status" value="1"/>
</dbReference>
<dbReference type="InterPro" id="IPR037579">
    <property type="entry name" value="FIB_ANG-like"/>
</dbReference>
<reference evidence="11" key="1">
    <citation type="submission" date="2018-12" db="EMBL/GenBank/DDBJ databases">
        <authorList>
            <person name="Yazar S."/>
        </authorList>
    </citation>
    <scope>NUCLEOTIDE SEQUENCE [LARGE SCALE GENOMIC DNA]</scope>
</reference>
<dbReference type="Gene3D" id="1.20.5.50">
    <property type="match status" value="1"/>
</dbReference>
<evidence type="ECO:0000259" key="9">
    <source>
        <dbReference type="SMART" id="SM01212"/>
    </source>
</evidence>
<evidence type="ECO:0000256" key="5">
    <source>
        <dbReference type="ARBA" id="ARBA00023084"/>
    </source>
</evidence>
<keyword evidence="4" id="KW-0175">Coiled coil</keyword>
<evidence type="ECO:0000256" key="8">
    <source>
        <dbReference type="SAM" id="SignalP"/>
    </source>
</evidence>
<proteinExistence type="predicted"/>
<organism evidence="10 11">
    <name type="scientific">Vombatus ursinus</name>
    <name type="common">Common wombat</name>
    <dbReference type="NCBI Taxonomy" id="29139"/>
    <lineage>
        <taxon>Eukaryota</taxon>
        <taxon>Metazoa</taxon>
        <taxon>Chordata</taxon>
        <taxon>Craniata</taxon>
        <taxon>Vertebrata</taxon>
        <taxon>Euteleostomi</taxon>
        <taxon>Mammalia</taxon>
        <taxon>Metatheria</taxon>
        <taxon>Diprotodontia</taxon>
        <taxon>Vombatidae</taxon>
        <taxon>Vombatus</taxon>
    </lineage>
</organism>
<dbReference type="Proteomes" id="UP000314987">
    <property type="component" value="Unassembled WGS sequence"/>
</dbReference>
<dbReference type="GO" id="GO:0030674">
    <property type="term" value="F:protein-macromolecule adaptor activity"/>
    <property type="evidence" value="ECO:0007669"/>
    <property type="project" value="TreeGrafter"/>
</dbReference>
<dbReference type="AlphaFoldDB" id="A0A4X2L368"/>
<name>A0A4X2L368_VOMUR</name>
<accession>A0A4X2L368</accession>
<evidence type="ECO:0000313" key="11">
    <source>
        <dbReference type="Proteomes" id="UP000314987"/>
    </source>
</evidence>
<evidence type="ECO:0000256" key="6">
    <source>
        <dbReference type="ARBA" id="ARBA00023157"/>
    </source>
</evidence>
<keyword evidence="6" id="KW-1015">Disulfide bond</keyword>
<protein>
    <recommendedName>
        <fullName evidence="9">Fibrinogen alpha/beta/gamma chain coiled coil domain-containing protein</fullName>
    </recommendedName>
</protein>
<keyword evidence="2" id="KW-0964">Secreted</keyword>
<evidence type="ECO:0000256" key="1">
    <source>
        <dbReference type="ARBA" id="ARBA00004613"/>
    </source>
</evidence>
<feature type="signal peptide" evidence="8">
    <location>
        <begin position="1"/>
        <end position="21"/>
    </location>
</feature>
<dbReference type="GO" id="GO:0034116">
    <property type="term" value="P:positive regulation of heterotypic cell-cell adhesion"/>
    <property type="evidence" value="ECO:0007669"/>
    <property type="project" value="TreeGrafter"/>
</dbReference>
<evidence type="ECO:0000256" key="3">
    <source>
        <dbReference type="ARBA" id="ARBA00022696"/>
    </source>
</evidence>
<evidence type="ECO:0000256" key="2">
    <source>
        <dbReference type="ARBA" id="ARBA00022525"/>
    </source>
</evidence>
<dbReference type="PANTHER" id="PTHR47221:SF3">
    <property type="entry name" value="FIBRINOGEN ALPHA CHAIN"/>
    <property type="match status" value="1"/>
</dbReference>
<keyword evidence="3" id="KW-0356">Hemostasis</keyword>
<comment type="subunit">
    <text evidence="7">Heterohexamer; disulfide linked. Contains 2 sets of 3 non-identical chains (alpha, beta and gamma). The 2 heterotrimers are in head to head conformation with the N-termini in a small central domain.</text>
</comment>
<dbReference type="Pfam" id="PF08702">
    <property type="entry name" value="Fib_alpha"/>
    <property type="match status" value="1"/>
</dbReference>
<keyword evidence="8" id="KW-0732">Signal</keyword>
<dbReference type="GO" id="GO:0042730">
    <property type="term" value="P:fibrinolysis"/>
    <property type="evidence" value="ECO:0007669"/>
    <property type="project" value="TreeGrafter"/>
</dbReference>
<dbReference type="GO" id="GO:0005577">
    <property type="term" value="C:fibrinogen complex"/>
    <property type="evidence" value="ECO:0007669"/>
    <property type="project" value="InterPro"/>
</dbReference>
<dbReference type="Ensembl" id="ENSVURT00010018291.1">
    <property type="protein sequence ID" value="ENSVURP00010016090.1"/>
    <property type="gene ID" value="ENSVURG00010012328.1"/>
</dbReference>
<reference evidence="10" key="3">
    <citation type="submission" date="2025-09" db="UniProtKB">
        <authorList>
            <consortium name="Ensembl"/>
        </authorList>
    </citation>
    <scope>IDENTIFICATION</scope>
</reference>
<dbReference type="GeneTree" id="ENSGT00940000157467"/>
<evidence type="ECO:0000256" key="4">
    <source>
        <dbReference type="ARBA" id="ARBA00023054"/>
    </source>
</evidence>
<keyword evidence="11" id="KW-1185">Reference proteome</keyword>
<dbReference type="GO" id="GO:0005201">
    <property type="term" value="F:extracellular matrix structural constituent"/>
    <property type="evidence" value="ECO:0007669"/>
    <property type="project" value="TreeGrafter"/>
</dbReference>
<dbReference type="InterPro" id="IPR012290">
    <property type="entry name" value="Fibrinogen_a/b/g_coil_dom"/>
</dbReference>
<dbReference type="STRING" id="29139.ENSVURP00010016090"/>
<sequence length="170" mass="19082">MLPGRIFCLVLVLCAVGTAWATKTEGSFLAEGGGVRGPRVVEHVSSSCKEGDWPFCSDEDWTYKCPSGCRMKGLIDETNEDFTNRITKIRNLLFDYQKNNKDSSSVTRNIVEILRGDAAGDYSKYLILRFGSNQYFLYGRYYLGFLHSIYSFKKIGALTDTVSCTHSPVL</sequence>
<comment type="subcellular location">
    <subcellularLocation>
        <location evidence="1">Secreted</location>
    </subcellularLocation>
</comment>
<reference evidence="10" key="2">
    <citation type="submission" date="2025-08" db="UniProtKB">
        <authorList>
            <consortium name="Ensembl"/>
        </authorList>
    </citation>
    <scope>IDENTIFICATION</scope>
</reference>
<keyword evidence="5" id="KW-0094">Blood coagulation</keyword>
<dbReference type="GO" id="GO:0072377">
    <property type="term" value="P:blood coagulation, common pathway"/>
    <property type="evidence" value="ECO:0007669"/>
    <property type="project" value="TreeGrafter"/>
</dbReference>
<dbReference type="GO" id="GO:0005102">
    <property type="term" value="F:signaling receptor binding"/>
    <property type="evidence" value="ECO:0007669"/>
    <property type="project" value="InterPro"/>
</dbReference>
<evidence type="ECO:0000256" key="7">
    <source>
        <dbReference type="ARBA" id="ARBA00025974"/>
    </source>
</evidence>
<feature type="chain" id="PRO_5021290646" description="Fibrinogen alpha/beta/gamma chain coiled coil domain-containing protein" evidence="8">
    <location>
        <begin position="22"/>
        <end position="170"/>
    </location>
</feature>
<dbReference type="GO" id="GO:0070527">
    <property type="term" value="P:platelet aggregation"/>
    <property type="evidence" value="ECO:0007669"/>
    <property type="project" value="TreeGrafter"/>
</dbReference>
<feature type="domain" description="Fibrinogen alpha/beta/gamma chain coiled coil" evidence="9">
    <location>
        <begin position="49"/>
        <end position="168"/>
    </location>
</feature>
<evidence type="ECO:0000313" key="10">
    <source>
        <dbReference type="Ensembl" id="ENSVURP00010016090.1"/>
    </source>
</evidence>
<dbReference type="SUPFAM" id="SSF58010">
    <property type="entry name" value="Fibrinogen coiled-coil and central regions"/>
    <property type="match status" value="1"/>
</dbReference>
<dbReference type="GO" id="GO:0051258">
    <property type="term" value="P:protein polymerization"/>
    <property type="evidence" value="ECO:0007669"/>
    <property type="project" value="InterPro"/>
</dbReference>